<evidence type="ECO:0000313" key="2">
    <source>
        <dbReference type="Proteomes" id="UP000554482"/>
    </source>
</evidence>
<feature type="non-terminal residue" evidence="1">
    <location>
        <position position="64"/>
    </location>
</feature>
<keyword evidence="2" id="KW-1185">Reference proteome</keyword>
<name>A0A7J6W2Z9_THATH</name>
<evidence type="ECO:0000313" key="1">
    <source>
        <dbReference type="EMBL" id="KAF5191756.1"/>
    </source>
</evidence>
<comment type="caution">
    <text evidence="1">The sequence shown here is derived from an EMBL/GenBank/DDBJ whole genome shotgun (WGS) entry which is preliminary data.</text>
</comment>
<dbReference type="AlphaFoldDB" id="A0A7J6W2Z9"/>
<proteinExistence type="predicted"/>
<dbReference type="EMBL" id="JABWDY010022374">
    <property type="protein sequence ID" value="KAF5191756.1"/>
    <property type="molecule type" value="Genomic_DNA"/>
</dbReference>
<dbReference type="Proteomes" id="UP000554482">
    <property type="component" value="Unassembled WGS sequence"/>
</dbReference>
<reference evidence="1 2" key="1">
    <citation type="submission" date="2020-06" db="EMBL/GenBank/DDBJ databases">
        <title>Transcriptomic and genomic resources for Thalictrum thalictroides and T. hernandezii: Facilitating candidate gene discovery in an emerging model plant lineage.</title>
        <authorList>
            <person name="Arias T."/>
            <person name="Riano-Pachon D.M."/>
            <person name="Di Stilio V.S."/>
        </authorList>
    </citation>
    <scope>NUCLEOTIDE SEQUENCE [LARGE SCALE GENOMIC DNA]</scope>
    <source>
        <strain evidence="2">cv. WT478/WT964</strain>
        <tissue evidence="1">Leaves</tissue>
    </source>
</reference>
<organism evidence="1 2">
    <name type="scientific">Thalictrum thalictroides</name>
    <name type="common">Rue-anemone</name>
    <name type="synonym">Anemone thalictroides</name>
    <dbReference type="NCBI Taxonomy" id="46969"/>
    <lineage>
        <taxon>Eukaryota</taxon>
        <taxon>Viridiplantae</taxon>
        <taxon>Streptophyta</taxon>
        <taxon>Embryophyta</taxon>
        <taxon>Tracheophyta</taxon>
        <taxon>Spermatophyta</taxon>
        <taxon>Magnoliopsida</taxon>
        <taxon>Ranunculales</taxon>
        <taxon>Ranunculaceae</taxon>
        <taxon>Thalictroideae</taxon>
        <taxon>Thalictrum</taxon>
    </lineage>
</organism>
<protein>
    <submittedName>
        <fullName evidence="1">Uncharacterized protein</fullName>
    </submittedName>
</protein>
<gene>
    <name evidence="1" type="ORF">FRX31_018657</name>
</gene>
<sequence>QCEVPTPFEGQMQHRCSMTLILSPYSIGNNDFESVYCGCWCYGIHLKQDGKYGILSGRAGFDRL</sequence>
<accession>A0A7J6W2Z9</accession>